<dbReference type="eggNOG" id="COG0300">
    <property type="taxonomic scope" value="Bacteria"/>
</dbReference>
<reference evidence="1 2" key="1">
    <citation type="journal article" date="2004" name="Nat. Biotechnol.">
        <title>The genome sequence of the capnophilic rumen bacterium Mannheimia succiniciproducens.</title>
        <authorList>
            <person name="Hong S.H."/>
            <person name="Kim J.S."/>
            <person name="Lee S.Y."/>
            <person name="In Y.H."/>
            <person name="Choi S.S."/>
            <person name="Rih J.-K."/>
            <person name="Kim C.H."/>
            <person name="Jeong H."/>
            <person name="Hur C.G."/>
            <person name="Kim J.J."/>
        </authorList>
    </citation>
    <scope>NUCLEOTIDE SEQUENCE [LARGE SCALE GENOMIC DNA]</scope>
    <source>
        <strain evidence="2">KCTC 0769BP / MBEL55E</strain>
    </source>
</reference>
<dbReference type="PRINTS" id="PR00081">
    <property type="entry name" value="GDHRDH"/>
</dbReference>
<organism evidence="1 2">
    <name type="scientific">Mannheimia succiniciproducens (strain KCTC 0769BP / MBEL55E)</name>
    <dbReference type="NCBI Taxonomy" id="221988"/>
    <lineage>
        <taxon>Bacteria</taxon>
        <taxon>Pseudomonadati</taxon>
        <taxon>Pseudomonadota</taxon>
        <taxon>Gammaproteobacteria</taxon>
        <taxon>Pasteurellales</taxon>
        <taxon>Pasteurellaceae</taxon>
        <taxon>Basfia</taxon>
    </lineage>
</organism>
<dbReference type="PANTHER" id="PTHR43431">
    <property type="entry name" value="OXIDOREDUCTASE, SHORT CHAIN DEHYDROGENASE/REDUCTASE FAMILY (AFU_ORTHOLOGUE AFUA_5G14000)"/>
    <property type="match status" value="1"/>
</dbReference>
<dbReference type="Pfam" id="PF00106">
    <property type="entry name" value="adh_short"/>
    <property type="match status" value="1"/>
</dbReference>
<evidence type="ECO:0000313" key="2">
    <source>
        <dbReference type="Proteomes" id="UP000000607"/>
    </source>
</evidence>
<evidence type="ECO:0000313" key="1">
    <source>
        <dbReference type="EMBL" id="AAU38751.1"/>
    </source>
</evidence>
<dbReference type="InterPro" id="IPR036291">
    <property type="entry name" value="NAD(P)-bd_dom_sf"/>
</dbReference>
<dbReference type="Proteomes" id="UP000000607">
    <property type="component" value="Chromosome"/>
</dbReference>
<keyword evidence="2" id="KW-1185">Reference proteome</keyword>
<dbReference type="InterPro" id="IPR002347">
    <property type="entry name" value="SDR_fam"/>
</dbReference>
<dbReference type="STRING" id="221988.MS2144"/>
<name>Q65QK9_MANSM</name>
<dbReference type="EMBL" id="AE016827">
    <property type="protein sequence ID" value="AAU38751.1"/>
    <property type="molecule type" value="Genomic_DNA"/>
</dbReference>
<dbReference type="AlphaFoldDB" id="Q65QK9"/>
<accession>Q65QK9</accession>
<proteinExistence type="predicted"/>
<dbReference type="PANTHER" id="PTHR43431:SF1">
    <property type="entry name" value="OS08G0476300 PROTEIN"/>
    <property type="match status" value="1"/>
</dbReference>
<dbReference type="Gene3D" id="3.40.50.720">
    <property type="entry name" value="NAD(P)-binding Rossmann-like Domain"/>
    <property type="match status" value="1"/>
</dbReference>
<protein>
    <submittedName>
        <fullName evidence="1">FabG protein</fullName>
    </submittedName>
</protein>
<dbReference type="SUPFAM" id="SSF51735">
    <property type="entry name" value="NAD(P)-binding Rossmann-fold domains"/>
    <property type="match status" value="1"/>
</dbReference>
<sequence>MNNMKKLLILVGAGKGLGNAIAKEFASHDFRVALIARNAENLTAYRQEFQALGYEVMTQVADALYPETLTKAINAIQAEWGTCDALVYNVGITELDNDRPITNELLMQRYQIDAASAYHCAMLVATPEFAAKQGAIIFTGGGFAKTFQPILALKPLCIDKAALNAMNIVLHHLLAPQGIFVGSVLVSNVIQPNDPKYAPDVIAKAYWKMYCERDEFELLY</sequence>
<dbReference type="KEGG" id="msu:MS2144"/>
<dbReference type="HOGENOM" id="CLU_010194_17_2_6"/>
<gene>
    <name evidence="1" type="primary">fabG</name>
    <name evidence="1" type="ordered locus">MS2144</name>
</gene>